<keyword evidence="5 6" id="KW-0472">Membrane</keyword>
<feature type="transmembrane region" description="Helical" evidence="6">
    <location>
        <begin position="160"/>
        <end position="184"/>
    </location>
</feature>
<evidence type="ECO:0000256" key="4">
    <source>
        <dbReference type="ARBA" id="ARBA00022989"/>
    </source>
</evidence>
<feature type="transmembrane region" description="Helical" evidence="6">
    <location>
        <begin position="217"/>
        <end position="241"/>
    </location>
</feature>
<evidence type="ECO:0000256" key="2">
    <source>
        <dbReference type="ARBA" id="ARBA00022475"/>
    </source>
</evidence>
<keyword evidence="3 6" id="KW-0812">Transmembrane</keyword>
<feature type="transmembrane region" description="Helical" evidence="6">
    <location>
        <begin position="97"/>
        <end position="115"/>
    </location>
</feature>
<dbReference type="Pfam" id="PF07690">
    <property type="entry name" value="MFS_1"/>
    <property type="match status" value="1"/>
</dbReference>
<name>A0ABU8HDG6_9BACI</name>
<evidence type="ECO:0000313" key="7">
    <source>
        <dbReference type="EMBL" id="MEI5907401.1"/>
    </source>
</evidence>
<comment type="caution">
    <text evidence="7">The sequence shown here is derived from an EMBL/GenBank/DDBJ whole genome shotgun (WGS) entry which is preliminary data.</text>
</comment>
<dbReference type="InterPro" id="IPR011701">
    <property type="entry name" value="MFS"/>
</dbReference>
<comment type="subcellular location">
    <subcellularLocation>
        <location evidence="1">Cell membrane</location>
        <topology evidence="1">Multi-pass membrane protein</topology>
    </subcellularLocation>
</comment>
<feature type="transmembrane region" description="Helical" evidence="6">
    <location>
        <begin position="20"/>
        <end position="49"/>
    </location>
</feature>
<feature type="transmembrane region" description="Helical" evidence="6">
    <location>
        <begin position="70"/>
        <end position="91"/>
    </location>
</feature>
<keyword evidence="8" id="KW-1185">Reference proteome</keyword>
<feature type="transmembrane region" description="Helical" evidence="6">
    <location>
        <begin position="371"/>
        <end position="394"/>
    </location>
</feature>
<feature type="transmembrane region" description="Helical" evidence="6">
    <location>
        <begin position="253"/>
        <end position="274"/>
    </location>
</feature>
<reference evidence="7 8" key="1">
    <citation type="journal article" date="2018" name="J. Microbiol.">
        <title>Bacillus spongiae sp. nov., isolated from sponge of Jeju Island.</title>
        <authorList>
            <person name="Lee G.E."/>
            <person name="Im W.T."/>
            <person name="Park J.S."/>
        </authorList>
    </citation>
    <scope>NUCLEOTIDE SEQUENCE [LARGE SCALE GENOMIC DNA]</scope>
    <source>
        <strain evidence="7 8">135PIL107-10</strain>
    </source>
</reference>
<evidence type="ECO:0000256" key="1">
    <source>
        <dbReference type="ARBA" id="ARBA00004651"/>
    </source>
</evidence>
<dbReference type="PANTHER" id="PTHR23513:SF19">
    <property type="entry name" value="MAJOR FACILITATOR SUPERFAMILY (MFS) PROFILE DOMAIN-CONTAINING PROTEIN"/>
    <property type="match status" value="1"/>
</dbReference>
<dbReference type="SUPFAM" id="SSF103473">
    <property type="entry name" value="MFS general substrate transporter"/>
    <property type="match status" value="1"/>
</dbReference>
<dbReference type="RefSeq" id="WP_336586840.1">
    <property type="nucleotide sequence ID" value="NZ_JBBAXC010000007.1"/>
</dbReference>
<sequence length="406" mass="45030">MGRSYYGLLISQTTTNLGFSLYTMSVVLFLYHATGSTTLSAGVTLISVISRMASSTLLPTFSDRYQLRSLLLFSQVLQWFFLLLLCFLFSIDISKMTIVLTYVVIAIISFFNGWFSPLKSTLVRSIVPEHERVKANSLLSTIDQTFLFGGWTFGGLFLSFFGAAVTVGMSVFLVLLSFLCLLTVKVQKKSTLSSNESFKARLTNGWKFLYRHKGLRVIVTMDLMEAWVGTIWIGAVTLAFVNEALQLGETWWGYINGAYYLGTIIGGVVVYHFSTKLRGRLTPFMLAGASIFGVLTLLYGLVSNPYMALLLVLLMGPAYQLRDLAQETMFQNSADQETLTKIFAARSVLVQFIFILSIIGIGVVVDLIGARLVYILAGGLLISSSIYGFMNLMVKKNGMSLERDLS</sequence>
<evidence type="ECO:0000256" key="6">
    <source>
        <dbReference type="SAM" id="Phobius"/>
    </source>
</evidence>
<dbReference type="InterPro" id="IPR036259">
    <property type="entry name" value="MFS_trans_sf"/>
</dbReference>
<dbReference type="CDD" id="cd06173">
    <property type="entry name" value="MFS_MefA_like"/>
    <property type="match status" value="1"/>
</dbReference>
<gene>
    <name evidence="7" type="ORF">WAK64_10065</name>
</gene>
<evidence type="ECO:0000256" key="3">
    <source>
        <dbReference type="ARBA" id="ARBA00022692"/>
    </source>
</evidence>
<organism evidence="7 8">
    <name type="scientific">Bacillus spongiae</name>
    <dbReference type="NCBI Taxonomy" id="2683610"/>
    <lineage>
        <taxon>Bacteria</taxon>
        <taxon>Bacillati</taxon>
        <taxon>Bacillota</taxon>
        <taxon>Bacilli</taxon>
        <taxon>Bacillales</taxon>
        <taxon>Bacillaceae</taxon>
        <taxon>Bacillus</taxon>
    </lineage>
</organism>
<proteinExistence type="predicted"/>
<accession>A0ABU8HDG6</accession>
<dbReference type="Gene3D" id="1.20.1250.20">
    <property type="entry name" value="MFS general substrate transporter like domains"/>
    <property type="match status" value="1"/>
</dbReference>
<dbReference type="PANTHER" id="PTHR23513">
    <property type="entry name" value="INTEGRAL MEMBRANE EFFLUX PROTEIN-RELATED"/>
    <property type="match status" value="1"/>
</dbReference>
<keyword evidence="2" id="KW-1003">Cell membrane</keyword>
<evidence type="ECO:0000313" key="8">
    <source>
        <dbReference type="Proteomes" id="UP001312865"/>
    </source>
</evidence>
<keyword evidence="4 6" id="KW-1133">Transmembrane helix</keyword>
<evidence type="ECO:0000256" key="5">
    <source>
        <dbReference type="ARBA" id="ARBA00023136"/>
    </source>
</evidence>
<dbReference type="EMBL" id="JBBAXC010000007">
    <property type="protein sequence ID" value="MEI5907401.1"/>
    <property type="molecule type" value="Genomic_DNA"/>
</dbReference>
<dbReference type="Proteomes" id="UP001312865">
    <property type="component" value="Unassembled WGS sequence"/>
</dbReference>
<feature type="transmembrane region" description="Helical" evidence="6">
    <location>
        <begin position="281"/>
        <end position="300"/>
    </location>
</feature>
<protein>
    <submittedName>
        <fullName evidence="7">MFS transporter</fullName>
    </submittedName>
</protein>
<feature type="transmembrane region" description="Helical" evidence="6">
    <location>
        <begin position="343"/>
        <end position="365"/>
    </location>
</feature>